<evidence type="ECO:0000256" key="1">
    <source>
        <dbReference type="SAM" id="MobiDB-lite"/>
    </source>
</evidence>
<organism evidence="2 3">
    <name type="scientific">Asparagus officinalis</name>
    <name type="common">Garden asparagus</name>
    <dbReference type="NCBI Taxonomy" id="4686"/>
    <lineage>
        <taxon>Eukaryota</taxon>
        <taxon>Viridiplantae</taxon>
        <taxon>Streptophyta</taxon>
        <taxon>Embryophyta</taxon>
        <taxon>Tracheophyta</taxon>
        <taxon>Spermatophyta</taxon>
        <taxon>Magnoliopsida</taxon>
        <taxon>Liliopsida</taxon>
        <taxon>Asparagales</taxon>
        <taxon>Asparagaceae</taxon>
        <taxon>Asparagoideae</taxon>
        <taxon>Asparagus</taxon>
    </lineage>
</organism>
<evidence type="ECO:0000313" key="2">
    <source>
        <dbReference type="EMBL" id="ONK72508.1"/>
    </source>
</evidence>
<protein>
    <submittedName>
        <fullName evidence="2">Uncharacterized protein</fullName>
    </submittedName>
</protein>
<dbReference type="AlphaFoldDB" id="A0A5P1F2D1"/>
<dbReference type="EMBL" id="CM007384">
    <property type="protein sequence ID" value="ONK72508.1"/>
    <property type="molecule type" value="Genomic_DNA"/>
</dbReference>
<proteinExistence type="predicted"/>
<feature type="compositionally biased region" description="Basic and acidic residues" evidence="1">
    <location>
        <begin position="1"/>
        <end position="10"/>
    </location>
</feature>
<dbReference type="Gramene" id="ONK72508">
    <property type="protein sequence ID" value="ONK72508"/>
    <property type="gene ID" value="A4U43_C04F20150"/>
</dbReference>
<sequence>MSPPHPRDSSPDDVGDGSDDDKVQHESFSRSSQAVIMCLRPWTPAVTYIPLPQKAIALQRKCQRNYKRRRDEIKDKERVIKQRLQKAMLGQLREMWNKDYEKLSRHGSDQHTKVPPQGYWAILDRYCLVDNPNSCDYVMPTVTKMLLVWRNNSKKIMEITVDWKRIHEL</sequence>
<feature type="region of interest" description="Disordered" evidence="1">
    <location>
        <begin position="1"/>
        <end position="28"/>
    </location>
</feature>
<name>A0A5P1F2D1_ASPOF</name>
<evidence type="ECO:0000313" key="3">
    <source>
        <dbReference type="Proteomes" id="UP000243459"/>
    </source>
</evidence>
<reference evidence="3" key="1">
    <citation type="journal article" date="2017" name="Nat. Commun.">
        <title>The asparagus genome sheds light on the origin and evolution of a young Y chromosome.</title>
        <authorList>
            <person name="Harkess A."/>
            <person name="Zhou J."/>
            <person name="Xu C."/>
            <person name="Bowers J.E."/>
            <person name="Van der Hulst R."/>
            <person name="Ayyampalayam S."/>
            <person name="Mercati F."/>
            <person name="Riccardi P."/>
            <person name="McKain M.R."/>
            <person name="Kakrana A."/>
            <person name="Tang H."/>
            <person name="Ray J."/>
            <person name="Groenendijk J."/>
            <person name="Arikit S."/>
            <person name="Mathioni S.M."/>
            <person name="Nakano M."/>
            <person name="Shan H."/>
            <person name="Telgmann-Rauber A."/>
            <person name="Kanno A."/>
            <person name="Yue Z."/>
            <person name="Chen H."/>
            <person name="Li W."/>
            <person name="Chen Y."/>
            <person name="Xu X."/>
            <person name="Zhang Y."/>
            <person name="Luo S."/>
            <person name="Chen H."/>
            <person name="Gao J."/>
            <person name="Mao Z."/>
            <person name="Pires J.C."/>
            <person name="Luo M."/>
            <person name="Kudrna D."/>
            <person name="Wing R.A."/>
            <person name="Meyers B.C."/>
            <person name="Yi K."/>
            <person name="Kong H."/>
            <person name="Lavrijsen P."/>
            <person name="Sunseri F."/>
            <person name="Falavigna A."/>
            <person name="Ye Y."/>
            <person name="Leebens-Mack J.H."/>
            <person name="Chen G."/>
        </authorList>
    </citation>
    <scope>NUCLEOTIDE SEQUENCE [LARGE SCALE GENOMIC DNA]</scope>
    <source>
        <strain evidence="3">cv. DH0086</strain>
    </source>
</reference>
<gene>
    <name evidence="2" type="ORF">A4U43_C04F20150</name>
</gene>
<accession>A0A5P1F2D1</accession>
<dbReference type="Proteomes" id="UP000243459">
    <property type="component" value="Chromosome 4"/>
</dbReference>
<keyword evidence="3" id="KW-1185">Reference proteome</keyword>